<sequence length="78" mass="8467">MAAWHMSEVNPSMPGASEGGMFKSKPNLSPVKGGSTSADPPKLRVVDYSVGSPSDFRMIRIVSIDTVIREKGFRQEGR</sequence>
<feature type="region of interest" description="Disordered" evidence="1">
    <location>
        <begin position="1"/>
        <end position="44"/>
    </location>
</feature>
<dbReference type="EMBL" id="BGZK01002837">
    <property type="protein sequence ID" value="GBP96834.1"/>
    <property type="molecule type" value="Genomic_DNA"/>
</dbReference>
<organism evidence="2 3">
    <name type="scientific">Eumeta variegata</name>
    <name type="common">Bagworm moth</name>
    <name type="synonym">Eumeta japonica</name>
    <dbReference type="NCBI Taxonomy" id="151549"/>
    <lineage>
        <taxon>Eukaryota</taxon>
        <taxon>Metazoa</taxon>
        <taxon>Ecdysozoa</taxon>
        <taxon>Arthropoda</taxon>
        <taxon>Hexapoda</taxon>
        <taxon>Insecta</taxon>
        <taxon>Pterygota</taxon>
        <taxon>Neoptera</taxon>
        <taxon>Endopterygota</taxon>
        <taxon>Lepidoptera</taxon>
        <taxon>Glossata</taxon>
        <taxon>Ditrysia</taxon>
        <taxon>Tineoidea</taxon>
        <taxon>Psychidae</taxon>
        <taxon>Oiketicinae</taxon>
        <taxon>Eumeta</taxon>
    </lineage>
</organism>
<gene>
    <name evidence="2" type="ORF">EVAR_85592_1</name>
</gene>
<dbReference type="Proteomes" id="UP000299102">
    <property type="component" value="Unassembled WGS sequence"/>
</dbReference>
<evidence type="ECO:0000256" key="1">
    <source>
        <dbReference type="SAM" id="MobiDB-lite"/>
    </source>
</evidence>
<name>A0A4C2AC80_EUMVA</name>
<evidence type="ECO:0000313" key="2">
    <source>
        <dbReference type="EMBL" id="GBP96834.1"/>
    </source>
</evidence>
<protein>
    <submittedName>
        <fullName evidence="2">Uncharacterized protein</fullName>
    </submittedName>
</protein>
<reference evidence="2 3" key="1">
    <citation type="journal article" date="2019" name="Commun. Biol.">
        <title>The bagworm genome reveals a unique fibroin gene that provides high tensile strength.</title>
        <authorList>
            <person name="Kono N."/>
            <person name="Nakamura H."/>
            <person name="Ohtoshi R."/>
            <person name="Tomita M."/>
            <person name="Numata K."/>
            <person name="Arakawa K."/>
        </authorList>
    </citation>
    <scope>NUCLEOTIDE SEQUENCE [LARGE SCALE GENOMIC DNA]</scope>
</reference>
<evidence type="ECO:0000313" key="3">
    <source>
        <dbReference type="Proteomes" id="UP000299102"/>
    </source>
</evidence>
<keyword evidence="3" id="KW-1185">Reference proteome</keyword>
<proteinExistence type="predicted"/>
<comment type="caution">
    <text evidence="2">The sequence shown here is derived from an EMBL/GenBank/DDBJ whole genome shotgun (WGS) entry which is preliminary data.</text>
</comment>
<dbReference type="AlphaFoldDB" id="A0A4C2AC80"/>
<accession>A0A4C2AC80</accession>